<dbReference type="RefSeq" id="WP_184864039.1">
    <property type="nucleotide sequence ID" value="NZ_JACHLK010000017.1"/>
</dbReference>
<protein>
    <submittedName>
        <fullName evidence="2">DMSO/TMAO reductase YedYZ molybdopterin-dependent catalytic subunit</fullName>
    </submittedName>
</protein>
<evidence type="ECO:0000313" key="2">
    <source>
        <dbReference type="EMBL" id="MBB6563235.1"/>
    </source>
</evidence>
<evidence type="ECO:0000259" key="1">
    <source>
        <dbReference type="Pfam" id="PF00174"/>
    </source>
</evidence>
<dbReference type="Pfam" id="PF00174">
    <property type="entry name" value="Oxidored_molyb"/>
    <property type="match status" value="1"/>
</dbReference>
<dbReference type="AlphaFoldDB" id="A0A7X0UD41"/>
<evidence type="ECO:0000313" key="3">
    <source>
        <dbReference type="Proteomes" id="UP000575083"/>
    </source>
</evidence>
<feature type="domain" description="Oxidoreductase molybdopterin-binding" evidence="1">
    <location>
        <begin position="10"/>
        <end position="118"/>
    </location>
</feature>
<dbReference type="EMBL" id="JACHLK010000017">
    <property type="protein sequence ID" value="MBB6563235.1"/>
    <property type="molecule type" value="Genomic_DNA"/>
</dbReference>
<dbReference type="Proteomes" id="UP000575083">
    <property type="component" value="Unassembled WGS sequence"/>
</dbReference>
<dbReference type="SUPFAM" id="SSF56524">
    <property type="entry name" value="Oxidoreductase molybdopterin-binding domain"/>
    <property type="match status" value="1"/>
</dbReference>
<dbReference type="Gene3D" id="3.90.420.10">
    <property type="entry name" value="Oxidoreductase, molybdopterin-binding domain"/>
    <property type="match status" value="1"/>
</dbReference>
<sequence>MPLLSSPAPVQLEGLAGQPLRLSVEGLRALPRVDLGPADIVCMTGRLVSRADGFAGVRLKAVLEQAGLGTRHRAELKQTLVLCHGADGYRVIFSWYELFNTAVGEQVLLVTERDGQALGTPADGEVALISAADTFRGPRHLHRLARIEILRLPD</sequence>
<gene>
    <name evidence="2" type="ORF">HNP48_005954</name>
</gene>
<dbReference type="InterPro" id="IPR036374">
    <property type="entry name" value="OxRdtase_Mopterin-bd_sf"/>
</dbReference>
<dbReference type="InterPro" id="IPR000572">
    <property type="entry name" value="OxRdtase_Mopterin-bd_dom"/>
</dbReference>
<accession>A0A7X0UD41</accession>
<keyword evidence="3" id="KW-1185">Reference proteome</keyword>
<comment type="caution">
    <text evidence="2">The sequence shown here is derived from an EMBL/GenBank/DDBJ whole genome shotgun (WGS) entry which is preliminary data.</text>
</comment>
<name>A0A7X0UD41_9BURK</name>
<reference evidence="2 3" key="1">
    <citation type="submission" date="2020-08" db="EMBL/GenBank/DDBJ databases">
        <title>Functional genomics of gut bacteria from endangered species of beetles.</title>
        <authorList>
            <person name="Carlos-Shanley C."/>
        </authorList>
    </citation>
    <scope>NUCLEOTIDE SEQUENCE [LARGE SCALE GENOMIC DNA]</scope>
    <source>
        <strain evidence="2 3">S00198</strain>
    </source>
</reference>
<organism evidence="2 3">
    <name type="scientific">Acidovorax soli</name>
    <dbReference type="NCBI Taxonomy" id="592050"/>
    <lineage>
        <taxon>Bacteria</taxon>
        <taxon>Pseudomonadati</taxon>
        <taxon>Pseudomonadota</taxon>
        <taxon>Betaproteobacteria</taxon>
        <taxon>Burkholderiales</taxon>
        <taxon>Comamonadaceae</taxon>
        <taxon>Acidovorax</taxon>
    </lineage>
</organism>
<proteinExistence type="predicted"/>